<keyword evidence="5 10" id="KW-0812">Transmembrane</keyword>
<evidence type="ECO:0000256" key="6">
    <source>
        <dbReference type="ARBA" id="ARBA00022824"/>
    </source>
</evidence>
<feature type="transmembrane region" description="Helical" evidence="10">
    <location>
        <begin position="7"/>
        <end position="28"/>
    </location>
</feature>
<dbReference type="Gramene" id="Pp3c21_16500V3.2">
    <property type="protein sequence ID" value="PAC:32916045.CDS.1"/>
    <property type="gene ID" value="Pp3c21_16500"/>
</dbReference>
<evidence type="ECO:0000256" key="8">
    <source>
        <dbReference type="ARBA" id="ARBA00022989"/>
    </source>
</evidence>
<comment type="similarity">
    <text evidence="3">Belongs to the OST4 family.</text>
</comment>
<reference evidence="11 12" key="1">
    <citation type="journal article" date="2008" name="Science">
        <title>The Physcomitrella genome reveals evolutionary insights into the conquest of land by plants.</title>
        <authorList>
            <person name="Rensing S."/>
            <person name="Lang D."/>
            <person name="Zimmer A."/>
            <person name="Terry A."/>
            <person name="Salamov A."/>
            <person name="Shapiro H."/>
            <person name="Nishiyama T."/>
            <person name="Perroud P.-F."/>
            <person name="Lindquist E."/>
            <person name="Kamisugi Y."/>
            <person name="Tanahashi T."/>
            <person name="Sakakibara K."/>
            <person name="Fujita T."/>
            <person name="Oishi K."/>
            <person name="Shin-I T."/>
            <person name="Kuroki Y."/>
            <person name="Toyoda A."/>
            <person name="Suzuki Y."/>
            <person name="Hashimoto A."/>
            <person name="Yamaguchi K."/>
            <person name="Sugano A."/>
            <person name="Kohara Y."/>
            <person name="Fujiyama A."/>
            <person name="Anterola A."/>
            <person name="Aoki S."/>
            <person name="Ashton N."/>
            <person name="Barbazuk W.B."/>
            <person name="Barker E."/>
            <person name="Bennetzen J."/>
            <person name="Bezanilla M."/>
            <person name="Blankenship R."/>
            <person name="Cho S.H."/>
            <person name="Dutcher S."/>
            <person name="Estelle M."/>
            <person name="Fawcett J.A."/>
            <person name="Gundlach H."/>
            <person name="Hanada K."/>
            <person name="Heyl A."/>
            <person name="Hicks K.A."/>
            <person name="Hugh J."/>
            <person name="Lohr M."/>
            <person name="Mayer K."/>
            <person name="Melkozernov A."/>
            <person name="Murata T."/>
            <person name="Nelson D."/>
            <person name="Pils B."/>
            <person name="Prigge M."/>
            <person name="Reiss B."/>
            <person name="Renner T."/>
            <person name="Rombauts S."/>
            <person name="Rushton P."/>
            <person name="Sanderfoot A."/>
            <person name="Schween G."/>
            <person name="Shiu S.-H."/>
            <person name="Stueber K."/>
            <person name="Theodoulou F.L."/>
            <person name="Tu H."/>
            <person name="Van de Peer Y."/>
            <person name="Verrier P.J."/>
            <person name="Waters E."/>
            <person name="Wood A."/>
            <person name="Yang L."/>
            <person name="Cove D."/>
            <person name="Cuming A."/>
            <person name="Hasebe M."/>
            <person name="Lucas S."/>
            <person name="Mishler D.B."/>
            <person name="Reski R."/>
            <person name="Grigoriev I."/>
            <person name="Quatrano R.S."/>
            <person name="Boore J.L."/>
        </authorList>
    </citation>
    <scope>NUCLEOTIDE SEQUENCE [LARGE SCALE GENOMIC DNA]</scope>
    <source>
        <strain evidence="11 12">cv. Gransden 2004</strain>
    </source>
</reference>
<reference evidence="11 12" key="2">
    <citation type="journal article" date="2018" name="Plant J.">
        <title>The Physcomitrella patens chromosome-scale assembly reveals moss genome structure and evolution.</title>
        <authorList>
            <person name="Lang D."/>
            <person name="Ullrich K.K."/>
            <person name="Murat F."/>
            <person name="Fuchs J."/>
            <person name="Jenkins J."/>
            <person name="Haas F.B."/>
            <person name="Piednoel M."/>
            <person name="Gundlach H."/>
            <person name="Van Bel M."/>
            <person name="Meyberg R."/>
            <person name="Vives C."/>
            <person name="Morata J."/>
            <person name="Symeonidi A."/>
            <person name="Hiss M."/>
            <person name="Muchero W."/>
            <person name="Kamisugi Y."/>
            <person name="Saleh O."/>
            <person name="Blanc G."/>
            <person name="Decker E.L."/>
            <person name="van Gessel N."/>
            <person name="Grimwood J."/>
            <person name="Hayes R.D."/>
            <person name="Graham S.W."/>
            <person name="Gunter L.E."/>
            <person name="McDaniel S.F."/>
            <person name="Hoernstein S.N.W."/>
            <person name="Larsson A."/>
            <person name="Li F.W."/>
            <person name="Perroud P.F."/>
            <person name="Phillips J."/>
            <person name="Ranjan P."/>
            <person name="Rokshar D.S."/>
            <person name="Rothfels C.J."/>
            <person name="Schneider L."/>
            <person name="Shu S."/>
            <person name="Stevenson D.W."/>
            <person name="Thummler F."/>
            <person name="Tillich M."/>
            <person name="Villarreal Aguilar J.C."/>
            <person name="Widiez T."/>
            <person name="Wong G.K."/>
            <person name="Wymore A."/>
            <person name="Zhang Y."/>
            <person name="Zimmer A.D."/>
            <person name="Quatrano R.S."/>
            <person name="Mayer K.F.X."/>
            <person name="Goodstein D."/>
            <person name="Casacuberta J.M."/>
            <person name="Vandepoele K."/>
            <person name="Reski R."/>
            <person name="Cuming A.C."/>
            <person name="Tuskan G.A."/>
            <person name="Maumus F."/>
            <person name="Salse J."/>
            <person name="Schmutz J."/>
            <person name="Rensing S.A."/>
        </authorList>
    </citation>
    <scope>NUCLEOTIDE SEQUENCE [LARGE SCALE GENOMIC DNA]</scope>
    <source>
        <strain evidence="11 12">cv. Gransden 2004</strain>
    </source>
</reference>
<dbReference type="RefSeq" id="XP_024360019.1">
    <property type="nucleotide sequence ID" value="XM_024504251.2"/>
</dbReference>
<evidence type="ECO:0000256" key="2">
    <source>
        <dbReference type="ARBA" id="ARBA00004643"/>
    </source>
</evidence>
<dbReference type="InterPro" id="IPR036330">
    <property type="entry name" value="Ost4p_sf"/>
</dbReference>
<reference evidence="11" key="3">
    <citation type="submission" date="2020-12" db="UniProtKB">
        <authorList>
            <consortium name="EnsemblPlants"/>
        </authorList>
    </citation>
    <scope>IDENTIFICATION</scope>
</reference>
<dbReference type="GO" id="GO:0005789">
    <property type="term" value="C:endoplasmic reticulum membrane"/>
    <property type="evidence" value="ECO:0007669"/>
    <property type="project" value="UniProtKB-SubCell"/>
</dbReference>
<dbReference type="SUPFAM" id="SSF103464">
    <property type="entry name" value="Oligosaccharyltransferase subunit ost4p"/>
    <property type="match status" value="1"/>
</dbReference>
<keyword evidence="7" id="KW-0735">Signal-anchor</keyword>
<proteinExistence type="inferred from homology"/>
<evidence type="ECO:0000256" key="10">
    <source>
        <dbReference type="SAM" id="Phobius"/>
    </source>
</evidence>
<dbReference type="OrthoDB" id="2124077at2759"/>
<comment type="subcellular location">
    <subcellularLocation>
        <location evidence="2">Endoplasmic reticulum membrane</location>
        <topology evidence="2">Single-pass type III membrane protein</topology>
    </subcellularLocation>
</comment>
<organism evidence="11 12">
    <name type="scientific">Physcomitrium patens</name>
    <name type="common">Spreading-leaved earth moss</name>
    <name type="synonym">Physcomitrella patens</name>
    <dbReference type="NCBI Taxonomy" id="3218"/>
    <lineage>
        <taxon>Eukaryota</taxon>
        <taxon>Viridiplantae</taxon>
        <taxon>Streptophyta</taxon>
        <taxon>Embryophyta</taxon>
        <taxon>Bryophyta</taxon>
        <taxon>Bryophytina</taxon>
        <taxon>Bryopsida</taxon>
        <taxon>Funariidae</taxon>
        <taxon>Funariales</taxon>
        <taxon>Funariaceae</taxon>
        <taxon>Physcomitrium</taxon>
    </lineage>
</organism>
<dbReference type="Pfam" id="PF10215">
    <property type="entry name" value="Ost4"/>
    <property type="match status" value="1"/>
</dbReference>
<dbReference type="KEGG" id="ppp:112274582"/>
<evidence type="ECO:0000256" key="3">
    <source>
        <dbReference type="ARBA" id="ARBA00007685"/>
    </source>
</evidence>
<dbReference type="EnsemblPlants" id="Pp3c21_16500V3.2">
    <property type="protein sequence ID" value="PAC:32916045.CDS.1"/>
    <property type="gene ID" value="Pp3c21_16500"/>
</dbReference>
<evidence type="ECO:0000313" key="11">
    <source>
        <dbReference type="EnsemblPlants" id="PAC:32916045.CDS.1"/>
    </source>
</evidence>
<evidence type="ECO:0000256" key="4">
    <source>
        <dbReference type="ARBA" id="ARBA00011157"/>
    </source>
</evidence>
<dbReference type="Proteomes" id="UP000006727">
    <property type="component" value="Chromosome 21"/>
</dbReference>
<evidence type="ECO:0000256" key="1">
    <source>
        <dbReference type="ARBA" id="ARBA00002791"/>
    </source>
</evidence>
<accession>A0A7I3Z2B3</accession>
<keyword evidence="9 10" id="KW-0472">Membrane</keyword>
<dbReference type="PANTHER" id="PTHR28677:SF4">
    <property type="entry name" value="DOLICHYL-DIPHOSPHOOLIGOSACCHARIDE--PROTEIN GLYCOSYLTRANSFERASE SUBUNIT 4B-RELATED"/>
    <property type="match status" value="1"/>
</dbReference>
<evidence type="ECO:0008006" key="13">
    <source>
        <dbReference type="Google" id="ProtNLM"/>
    </source>
</evidence>
<comment type="subunit">
    <text evidence="4">Component of the oligosaccharyltransferase (OST) complex.</text>
</comment>
<evidence type="ECO:0000256" key="9">
    <source>
        <dbReference type="ARBA" id="ARBA00023136"/>
    </source>
</evidence>
<dbReference type="PANTHER" id="PTHR28677">
    <property type="entry name" value="DOLICHYL-DIPHOSPHOOLIGOSACCHARIDE--PROTEIN GLYCOSYLTRANSFERASE SUBUNIT 4A-RELATED"/>
    <property type="match status" value="1"/>
</dbReference>
<name>A0A7I3Z2B3_PHYPA</name>
<dbReference type="EMBL" id="ABEU02000021">
    <property type="status" value="NOT_ANNOTATED_CDS"/>
    <property type="molecule type" value="Genomic_DNA"/>
</dbReference>
<dbReference type="InterPro" id="IPR018943">
    <property type="entry name" value="Oligosaccaryltransferase"/>
</dbReference>
<evidence type="ECO:0000256" key="5">
    <source>
        <dbReference type="ARBA" id="ARBA00022692"/>
    </source>
</evidence>
<keyword evidence="6" id="KW-0256">Endoplasmic reticulum</keyword>
<protein>
    <recommendedName>
        <fullName evidence="13">Dolichyl-diphosphooligosaccharide--protein glycosyltransferase subunit 4</fullName>
    </recommendedName>
</protein>
<keyword evidence="12" id="KW-1185">Reference proteome</keyword>
<sequence>MIDDTDLGFFANFLGVTIFVLLVAYHYVVAEPKVKAQ</sequence>
<evidence type="ECO:0000256" key="7">
    <source>
        <dbReference type="ARBA" id="ARBA00022968"/>
    </source>
</evidence>
<dbReference type="GeneID" id="112274582"/>
<dbReference type="InterPro" id="IPR044165">
    <property type="entry name" value="OST4_plant"/>
</dbReference>
<comment type="function">
    <text evidence="1">Subunit of the oligosaccharyl transferase (OST) complex that catalyzes the initial transfer of a defined glycan (Glc(3)Man(9)GlcNAc(2) in eukaryotes) from the lipid carrier dolichol-pyrophosphate to an asparagine residue within an Asn-X-Ser/Thr consensus motif in nascent polypeptide chains, the first step in protein N-glycosylation. N-glycosylation occurs cotranslationally and the complex associates with the Sec61 complex at the channel-forming translocon complex that mediates protein translocation across the endoplasmic reticulum (ER). All subunits are required for a maximal enzyme activity.</text>
</comment>
<evidence type="ECO:0000313" key="12">
    <source>
        <dbReference type="Proteomes" id="UP000006727"/>
    </source>
</evidence>
<dbReference type="AlphaFoldDB" id="A0A7I3Z2B3"/>
<keyword evidence="8 10" id="KW-1133">Transmembrane helix</keyword>
<gene>
    <name evidence="11" type="primary">LOC112274582</name>
</gene>